<dbReference type="Proteomes" id="UP000324767">
    <property type="component" value="Unassembled WGS sequence"/>
</dbReference>
<sequence>MDRTSVQDFQLYHNPHTIPPAKNPEPNDHAIESIEQYTSEDESPSASLPPSSDPDDAIFDRASHPASPATSRHSSDDISTLPSSPHTTSPPLARHPPSPFTPLKPRSPFRNPSSHDLLLEKTTPTVLARGILIPHPRDDYDLLEERLLEALDLCPPRILPCGHFHPADPDPDTDTDPDPDLCATCNRRIQLPRGATAPAPGTSRSTPRTG</sequence>
<organism evidence="2 3">
    <name type="scientific">Lasallia pustulata</name>
    <dbReference type="NCBI Taxonomy" id="136370"/>
    <lineage>
        <taxon>Eukaryota</taxon>
        <taxon>Fungi</taxon>
        <taxon>Dikarya</taxon>
        <taxon>Ascomycota</taxon>
        <taxon>Pezizomycotina</taxon>
        <taxon>Lecanoromycetes</taxon>
        <taxon>OSLEUM clade</taxon>
        <taxon>Umbilicariomycetidae</taxon>
        <taxon>Umbilicariales</taxon>
        <taxon>Umbilicariaceae</taxon>
        <taxon>Lasallia</taxon>
    </lineage>
</organism>
<feature type="region of interest" description="Disordered" evidence="1">
    <location>
        <begin position="1"/>
        <end position="117"/>
    </location>
</feature>
<dbReference type="OrthoDB" id="5369448at2759"/>
<evidence type="ECO:0000313" key="2">
    <source>
        <dbReference type="EMBL" id="KAA6411936.1"/>
    </source>
</evidence>
<feature type="compositionally biased region" description="Low complexity" evidence="1">
    <location>
        <begin position="79"/>
        <end position="92"/>
    </location>
</feature>
<accession>A0A5M8PTB8</accession>
<comment type="caution">
    <text evidence="2">The sequence shown here is derived from an EMBL/GenBank/DDBJ whole genome shotgun (WGS) entry which is preliminary data.</text>
</comment>
<reference evidence="2 3" key="1">
    <citation type="submission" date="2019-09" db="EMBL/GenBank/DDBJ databases">
        <title>The hologenome of the rock-dwelling lichen Lasallia pustulata.</title>
        <authorList>
            <person name="Greshake Tzovaras B."/>
            <person name="Segers F."/>
            <person name="Bicker A."/>
            <person name="Dal Grande F."/>
            <person name="Otte J."/>
            <person name="Hankeln T."/>
            <person name="Schmitt I."/>
            <person name="Ebersberger I."/>
        </authorList>
    </citation>
    <scope>NUCLEOTIDE SEQUENCE [LARGE SCALE GENOMIC DNA]</scope>
    <source>
        <strain evidence="2">A1-1</strain>
    </source>
</reference>
<evidence type="ECO:0000256" key="1">
    <source>
        <dbReference type="SAM" id="MobiDB-lite"/>
    </source>
</evidence>
<dbReference type="AlphaFoldDB" id="A0A5M8PTB8"/>
<gene>
    <name evidence="2" type="ORF">FRX48_04086</name>
</gene>
<evidence type="ECO:0000313" key="3">
    <source>
        <dbReference type="Proteomes" id="UP000324767"/>
    </source>
</evidence>
<feature type="compositionally biased region" description="Pro residues" evidence="1">
    <location>
        <begin position="93"/>
        <end position="102"/>
    </location>
</feature>
<dbReference type="EMBL" id="VXIT01000006">
    <property type="protein sequence ID" value="KAA6411936.1"/>
    <property type="molecule type" value="Genomic_DNA"/>
</dbReference>
<feature type="region of interest" description="Disordered" evidence="1">
    <location>
        <begin position="187"/>
        <end position="210"/>
    </location>
</feature>
<name>A0A5M8PTB8_9LECA</name>
<proteinExistence type="predicted"/>
<protein>
    <submittedName>
        <fullName evidence="2">Uncharacterized protein</fullName>
    </submittedName>
</protein>